<sequence>MNLRTNVIAIAINEIKGWFSNNQTSDFKLVSLDSNKMTISLSYNQNDHIIQIEYPRKYPEVKNGYVISEVSAPNVTKFKFVQDAHNQCLKKHVGIQKILSHLLALFNKYKIKNSKNGTLLVPSPQKNTETLIQSKKIKHKKNVSEIESNDWLDEETKINVLIKSDPIQEDIVFEDVLHEKAPASYNIFNESSPVQTKSMDTTLIEMNNLSADEMINLIPVQKNEKSIEETMIDQIMKFSTNGIVDEKNASELHKKIVADMHGDRILVVLQQDDIHEKNSFCEEIIVDVYEEAVNKQQDNIITEIIDNLQQDDVHEKNSFCEEIIVDVYEEAVNKQQDIIIVDIIDNLQQDDVIDNLRQDDDIDNLQQDDVIVDDIDNLQQDDDIDNLQQDDVVDNPQLPIEIIDNLRRESMTEDFYASIIVASDHLEELSMAEDLLNKLHGILPDDEFAVENNVPDNISDDDEEIEMKMVCSDDYLYVDGKIIDSPVKILKVPTRTKPIRCDISKKIPSYYDNQDHYGLNLASYMPPFFPFNVNQVMNASRNKYISNSEMCMNIVLNELKQIFQLESYHHFALLPTDTIFDLQLSFKGHNVTVNIYLDNMTYPFTPPKIVCEETEIDAKLAELDILSANVWQPTNGIYDVIVAVGRILGLII</sequence>
<name>A0A6C0CB61_9ZZZZ</name>
<protein>
    <submittedName>
        <fullName evidence="1">Uncharacterized protein</fullName>
    </submittedName>
</protein>
<accession>A0A6C0CB61</accession>
<organism evidence="1">
    <name type="scientific">viral metagenome</name>
    <dbReference type="NCBI Taxonomy" id="1070528"/>
    <lineage>
        <taxon>unclassified sequences</taxon>
        <taxon>metagenomes</taxon>
        <taxon>organismal metagenomes</taxon>
    </lineage>
</organism>
<reference evidence="1" key="1">
    <citation type="journal article" date="2020" name="Nature">
        <title>Giant virus diversity and host interactions through global metagenomics.</title>
        <authorList>
            <person name="Schulz F."/>
            <person name="Roux S."/>
            <person name="Paez-Espino D."/>
            <person name="Jungbluth S."/>
            <person name="Walsh D.A."/>
            <person name="Denef V.J."/>
            <person name="McMahon K.D."/>
            <person name="Konstantinidis K.T."/>
            <person name="Eloe-Fadrosh E.A."/>
            <person name="Kyrpides N.C."/>
            <person name="Woyke T."/>
        </authorList>
    </citation>
    <scope>NUCLEOTIDE SEQUENCE</scope>
    <source>
        <strain evidence="1">GVMAG-M-3300020192-26</strain>
    </source>
</reference>
<dbReference type="EMBL" id="MN739358">
    <property type="protein sequence ID" value="QHT00754.1"/>
    <property type="molecule type" value="Genomic_DNA"/>
</dbReference>
<dbReference type="SUPFAM" id="SSF54495">
    <property type="entry name" value="UBC-like"/>
    <property type="match status" value="1"/>
</dbReference>
<dbReference type="InterPro" id="IPR016135">
    <property type="entry name" value="UBQ-conjugating_enzyme/RWD"/>
</dbReference>
<dbReference type="AlphaFoldDB" id="A0A6C0CB61"/>
<proteinExistence type="predicted"/>
<dbReference type="CDD" id="cd00195">
    <property type="entry name" value="UBCc_UEV"/>
    <property type="match status" value="1"/>
</dbReference>
<evidence type="ECO:0000313" key="1">
    <source>
        <dbReference type="EMBL" id="QHT00754.1"/>
    </source>
</evidence>